<evidence type="ECO:0000256" key="3">
    <source>
        <dbReference type="ARBA" id="ARBA00023316"/>
    </source>
</evidence>
<dbReference type="InterPro" id="IPR036680">
    <property type="entry name" value="SPOR-like_sf"/>
</dbReference>
<dbReference type="RefSeq" id="WP_011189231.1">
    <property type="nucleotide sequence ID" value="NC_006138.1"/>
</dbReference>
<dbReference type="STRING" id="177439.DP1990"/>
<keyword evidence="2 4" id="KW-0456">Lyase</keyword>
<gene>
    <name evidence="4" type="primary">rlpA</name>
    <name evidence="7" type="ordered locus">DP1990</name>
</gene>
<dbReference type="InterPro" id="IPR036908">
    <property type="entry name" value="RlpA-like_sf"/>
</dbReference>
<proteinExistence type="inferred from homology"/>
<feature type="domain" description="SPOR" evidence="6">
    <location>
        <begin position="154"/>
        <end position="233"/>
    </location>
</feature>
<dbReference type="EMBL" id="CR522870">
    <property type="protein sequence ID" value="CAG36719.1"/>
    <property type="molecule type" value="Genomic_DNA"/>
</dbReference>
<dbReference type="CDD" id="cd22268">
    <property type="entry name" value="DPBB_RlpA-like"/>
    <property type="match status" value="1"/>
</dbReference>
<dbReference type="PROSITE" id="PS51724">
    <property type="entry name" value="SPOR"/>
    <property type="match status" value="1"/>
</dbReference>
<dbReference type="eggNOG" id="COG0797">
    <property type="taxonomic scope" value="Bacteria"/>
</dbReference>
<dbReference type="Pfam" id="PF03330">
    <property type="entry name" value="DPBB_1"/>
    <property type="match status" value="1"/>
</dbReference>
<dbReference type="EC" id="4.2.2.-" evidence="4"/>
<dbReference type="InterPro" id="IPR007730">
    <property type="entry name" value="SPOR-like_dom"/>
</dbReference>
<organism evidence="7 8">
    <name type="scientific">Desulfotalea psychrophila (strain LSv54 / DSM 12343)</name>
    <dbReference type="NCBI Taxonomy" id="177439"/>
    <lineage>
        <taxon>Bacteria</taxon>
        <taxon>Pseudomonadati</taxon>
        <taxon>Thermodesulfobacteriota</taxon>
        <taxon>Desulfobulbia</taxon>
        <taxon>Desulfobulbales</taxon>
        <taxon>Desulfocapsaceae</taxon>
        <taxon>Desulfotalea</taxon>
    </lineage>
</organism>
<evidence type="ECO:0000259" key="6">
    <source>
        <dbReference type="PROSITE" id="PS51724"/>
    </source>
</evidence>
<comment type="function">
    <text evidence="4">Lytic transglycosylase with a strong preference for naked glycan strands that lack stem peptides.</text>
</comment>
<dbReference type="SUPFAM" id="SSF50685">
    <property type="entry name" value="Barwin-like endoglucanases"/>
    <property type="match status" value="1"/>
</dbReference>
<name>Q6ALQ6_DESPS</name>
<evidence type="ECO:0000313" key="8">
    <source>
        <dbReference type="Proteomes" id="UP000000602"/>
    </source>
</evidence>
<dbReference type="Proteomes" id="UP000000602">
    <property type="component" value="Chromosome"/>
</dbReference>
<dbReference type="InterPro" id="IPR012997">
    <property type="entry name" value="RplA"/>
</dbReference>
<evidence type="ECO:0000256" key="2">
    <source>
        <dbReference type="ARBA" id="ARBA00023239"/>
    </source>
</evidence>
<dbReference type="GO" id="GO:0008932">
    <property type="term" value="F:lytic endotransglycosylase activity"/>
    <property type="evidence" value="ECO:0007669"/>
    <property type="project" value="UniProtKB-UniRule"/>
</dbReference>
<dbReference type="SUPFAM" id="SSF110997">
    <property type="entry name" value="Sporulation related repeat"/>
    <property type="match status" value="1"/>
</dbReference>
<dbReference type="HAMAP" id="MF_02071">
    <property type="entry name" value="RlpA"/>
    <property type="match status" value="1"/>
</dbReference>
<dbReference type="InterPro" id="IPR009009">
    <property type="entry name" value="RlpA-like_DPBB"/>
</dbReference>
<evidence type="ECO:0000256" key="1">
    <source>
        <dbReference type="ARBA" id="ARBA00022729"/>
    </source>
</evidence>
<dbReference type="KEGG" id="dps:DP1990"/>
<comment type="similarity">
    <text evidence="4 5">Belongs to the RlpA family.</text>
</comment>
<evidence type="ECO:0000313" key="7">
    <source>
        <dbReference type="EMBL" id="CAG36719.1"/>
    </source>
</evidence>
<keyword evidence="3 4" id="KW-0961">Cell wall biogenesis/degradation</keyword>
<dbReference type="HOGENOM" id="CLU_042923_3_4_7"/>
<dbReference type="Gene3D" id="3.30.70.1070">
    <property type="entry name" value="Sporulation related repeat"/>
    <property type="match status" value="1"/>
</dbReference>
<dbReference type="Gene3D" id="2.40.40.10">
    <property type="entry name" value="RlpA-like domain"/>
    <property type="match status" value="1"/>
</dbReference>
<evidence type="ECO:0000256" key="5">
    <source>
        <dbReference type="RuleBase" id="RU003495"/>
    </source>
</evidence>
<reference evidence="8" key="1">
    <citation type="journal article" date="2004" name="Environ. Microbiol.">
        <title>The genome of Desulfotalea psychrophila, a sulfate-reducing bacterium from permanently cold Arctic sediments.</title>
        <authorList>
            <person name="Rabus R."/>
            <person name="Ruepp A."/>
            <person name="Frickey T."/>
            <person name="Rattei T."/>
            <person name="Fartmann B."/>
            <person name="Stark M."/>
            <person name="Bauer M."/>
            <person name="Zibat A."/>
            <person name="Lombardot T."/>
            <person name="Becker I."/>
            <person name="Amann J."/>
            <person name="Gellner K."/>
            <person name="Teeling H."/>
            <person name="Leuschner W.D."/>
            <person name="Gloeckner F.-O."/>
            <person name="Lupas A.N."/>
            <person name="Amann R."/>
            <person name="Klenk H.-P."/>
        </authorList>
    </citation>
    <scope>NUCLEOTIDE SEQUENCE [LARGE SCALE GENOMIC DNA]</scope>
    <source>
        <strain evidence="8">DSM 12343 / LSv54</strain>
    </source>
</reference>
<evidence type="ECO:0000256" key="4">
    <source>
        <dbReference type="HAMAP-Rule" id="MF_02071"/>
    </source>
</evidence>
<keyword evidence="8" id="KW-1185">Reference proteome</keyword>
<dbReference type="GO" id="GO:0071555">
    <property type="term" value="P:cell wall organization"/>
    <property type="evidence" value="ECO:0007669"/>
    <property type="project" value="UniProtKB-KW"/>
</dbReference>
<dbReference type="Pfam" id="PF05036">
    <property type="entry name" value="SPOR"/>
    <property type="match status" value="1"/>
</dbReference>
<feature type="signal peptide" evidence="4">
    <location>
        <begin position="1"/>
        <end position="23"/>
    </location>
</feature>
<dbReference type="PANTHER" id="PTHR34183">
    <property type="entry name" value="ENDOLYTIC PEPTIDOGLYCAN TRANSGLYCOSYLASE RLPA"/>
    <property type="match status" value="1"/>
</dbReference>
<dbReference type="GO" id="GO:0042834">
    <property type="term" value="F:peptidoglycan binding"/>
    <property type="evidence" value="ECO:0007669"/>
    <property type="project" value="InterPro"/>
</dbReference>
<keyword evidence="1 4" id="KW-0732">Signal</keyword>
<accession>Q6ALQ6</accession>
<protein>
    <recommendedName>
        <fullName evidence="4">Probable endolytic peptidoglycan transglycosylase RlpA</fullName>
        <ecNumber evidence="4">4.2.2.-</ecNumber>
    </recommendedName>
</protein>
<dbReference type="NCBIfam" id="TIGR00413">
    <property type="entry name" value="rlpA"/>
    <property type="match status" value="1"/>
</dbReference>
<dbReference type="InterPro" id="IPR034718">
    <property type="entry name" value="RlpA"/>
</dbReference>
<dbReference type="AlphaFoldDB" id="Q6ALQ6"/>
<feature type="chain" id="PRO_5009992598" description="Probable endolytic peptidoglycan transglycosylase RlpA" evidence="4">
    <location>
        <begin position="24"/>
        <end position="241"/>
    </location>
</feature>
<sequence precursor="true">MKKAIIFFLATILASLLPSPVFAKVKATQRPYIVKHVKYYPLPTSAGFSQWGVASWYGGKFQGRLTSNGERYDMFSMTAAHKTLPMQTVLVVTNLKNSRRVLVRVNDRGPFIRGRIIDLSYEASRRLGMSEDGIANVLIQAAQPDNHGNYPRPGIERENFSVQIAALANKEKALALEKRFSRGGHRTKIQKARRDGKTLYLVQIFAGYSRVKAKGFKKALLAAGYPDAAVVTQRGALSLRR</sequence>
<dbReference type="PANTHER" id="PTHR34183:SF1">
    <property type="entry name" value="ENDOLYTIC PEPTIDOGLYCAN TRANSGLYCOSYLASE RLPA"/>
    <property type="match status" value="1"/>
</dbReference>
<dbReference type="OrthoDB" id="9779128at2"/>
<dbReference type="GO" id="GO:0000270">
    <property type="term" value="P:peptidoglycan metabolic process"/>
    <property type="evidence" value="ECO:0007669"/>
    <property type="project" value="UniProtKB-UniRule"/>
</dbReference>